<dbReference type="InterPro" id="IPR036388">
    <property type="entry name" value="WH-like_DNA-bd_sf"/>
</dbReference>
<dbReference type="InterPro" id="IPR036390">
    <property type="entry name" value="WH_DNA-bd_sf"/>
</dbReference>
<comment type="caution">
    <text evidence="5">The sequence shown here is derived from an EMBL/GenBank/DDBJ whole genome shotgun (WGS) entry which is preliminary data.</text>
</comment>
<name>A0ABV9BLA2_9ACTN</name>
<dbReference type="InterPro" id="IPR050679">
    <property type="entry name" value="Bact_HTH_transcr_reg"/>
</dbReference>
<keyword evidence="1" id="KW-0805">Transcription regulation</keyword>
<dbReference type="Gene3D" id="1.10.10.10">
    <property type="entry name" value="Winged helix-like DNA-binding domain superfamily/Winged helix DNA-binding domain"/>
    <property type="match status" value="1"/>
</dbReference>
<dbReference type="SMART" id="SM00345">
    <property type="entry name" value="HTH_GNTR"/>
    <property type="match status" value="1"/>
</dbReference>
<sequence length="84" mass="8985">MADVHGTSPVDPSRVAYVYMQVADHIAARVAAGELRLGARLPGERDLAVAYGVAIGTVRRAVQELRDRGLLITLPAKGTFVTEQ</sequence>
<keyword evidence="6" id="KW-1185">Reference proteome</keyword>
<dbReference type="EMBL" id="JBHSFS010000007">
    <property type="protein sequence ID" value="MFC4514792.1"/>
    <property type="molecule type" value="Genomic_DNA"/>
</dbReference>
<organism evidence="5 6">
    <name type="scientific">Streptomyces ehimensis</name>
    <dbReference type="NCBI Taxonomy" id="68195"/>
    <lineage>
        <taxon>Bacteria</taxon>
        <taxon>Bacillati</taxon>
        <taxon>Actinomycetota</taxon>
        <taxon>Actinomycetes</taxon>
        <taxon>Kitasatosporales</taxon>
        <taxon>Streptomycetaceae</taxon>
        <taxon>Streptomyces</taxon>
    </lineage>
</organism>
<dbReference type="CDD" id="cd07377">
    <property type="entry name" value="WHTH_GntR"/>
    <property type="match status" value="1"/>
</dbReference>
<evidence type="ECO:0000259" key="4">
    <source>
        <dbReference type="PROSITE" id="PS50949"/>
    </source>
</evidence>
<evidence type="ECO:0000313" key="5">
    <source>
        <dbReference type="EMBL" id="MFC4514792.1"/>
    </source>
</evidence>
<dbReference type="PANTHER" id="PTHR44846">
    <property type="entry name" value="MANNOSYL-D-GLYCERATE TRANSPORT/METABOLISM SYSTEM REPRESSOR MNGR-RELATED"/>
    <property type="match status" value="1"/>
</dbReference>
<evidence type="ECO:0000313" key="6">
    <source>
        <dbReference type="Proteomes" id="UP001595990"/>
    </source>
</evidence>
<dbReference type="PROSITE" id="PS50949">
    <property type="entry name" value="HTH_GNTR"/>
    <property type="match status" value="1"/>
</dbReference>
<protein>
    <submittedName>
        <fullName evidence="5">Winged helix-turn-helix domain-containing protein</fullName>
    </submittedName>
</protein>
<proteinExistence type="predicted"/>
<dbReference type="RefSeq" id="WP_358217403.1">
    <property type="nucleotide sequence ID" value="NZ_JBHSFS010000007.1"/>
</dbReference>
<accession>A0ABV9BLA2</accession>
<evidence type="ECO:0000256" key="2">
    <source>
        <dbReference type="ARBA" id="ARBA00023125"/>
    </source>
</evidence>
<dbReference type="SUPFAM" id="SSF46785">
    <property type="entry name" value="Winged helix' DNA-binding domain"/>
    <property type="match status" value="1"/>
</dbReference>
<keyword evidence="2" id="KW-0238">DNA-binding</keyword>
<keyword evidence="3" id="KW-0804">Transcription</keyword>
<evidence type="ECO:0000256" key="1">
    <source>
        <dbReference type="ARBA" id="ARBA00023015"/>
    </source>
</evidence>
<gene>
    <name evidence="5" type="ORF">ACFPEN_17825</name>
</gene>
<evidence type="ECO:0000256" key="3">
    <source>
        <dbReference type="ARBA" id="ARBA00023163"/>
    </source>
</evidence>
<feature type="domain" description="HTH gntR-type" evidence="4">
    <location>
        <begin position="16"/>
        <end position="84"/>
    </location>
</feature>
<dbReference type="Pfam" id="PF00392">
    <property type="entry name" value="GntR"/>
    <property type="match status" value="1"/>
</dbReference>
<dbReference type="Proteomes" id="UP001595990">
    <property type="component" value="Unassembled WGS sequence"/>
</dbReference>
<reference evidence="6" key="1">
    <citation type="journal article" date="2019" name="Int. J. Syst. Evol. Microbiol.">
        <title>The Global Catalogue of Microorganisms (GCM) 10K type strain sequencing project: providing services to taxonomists for standard genome sequencing and annotation.</title>
        <authorList>
            <consortium name="The Broad Institute Genomics Platform"/>
            <consortium name="The Broad Institute Genome Sequencing Center for Infectious Disease"/>
            <person name="Wu L."/>
            <person name="Ma J."/>
        </authorList>
    </citation>
    <scope>NUCLEOTIDE SEQUENCE [LARGE SCALE GENOMIC DNA]</scope>
    <source>
        <strain evidence="6">CECT 8064</strain>
    </source>
</reference>
<dbReference type="PANTHER" id="PTHR44846:SF1">
    <property type="entry name" value="MANNOSYL-D-GLYCERATE TRANSPORT_METABOLISM SYSTEM REPRESSOR MNGR-RELATED"/>
    <property type="match status" value="1"/>
</dbReference>
<dbReference type="InterPro" id="IPR000524">
    <property type="entry name" value="Tscrpt_reg_HTH_GntR"/>
</dbReference>